<evidence type="ECO:0000313" key="3">
    <source>
        <dbReference type="Proteomes" id="UP000346772"/>
    </source>
</evidence>
<dbReference type="Proteomes" id="UP000346772">
    <property type="component" value="Unassembled WGS sequence"/>
</dbReference>
<sequence>MSINLSKGDKIDLKKSNPGLSNILVGLGWDPVQQSGGGFFKSLFGGGQADIDCDASVFMLNQEGKLSGIKDLIYFGNLKSACKSVLHTGDNLTGEGAGDDEQILVNLDKVPSNIHKLLFVVNIYNCVDRKQHFGMIENAYIRVEDQGNKKEIAKYNLSDNYSEKTTLIVGAIYRKDGSWQFKAIGEGTKDAGLKEVMQNLDRIECAYGI</sequence>
<dbReference type="AlphaFoldDB" id="A0AAX3GWQ7"/>
<dbReference type="PANTHER" id="PTHR32097">
    <property type="entry name" value="CAMP-BINDING PROTEIN 1-RELATED"/>
    <property type="match status" value="1"/>
</dbReference>
<reference evidence="2 3" key="1">
    <citation type="submission" date="2019-02" db="EMBL/GenBank/DDBJ databases">
        <authorList>
            <consortium name="Pathogen Informatics"/>
        </authorList>
    </citation>
    <scope>NUCLEOTIDE SEQUENCE [LARGE SCALE GENOMIC DNA]</scope>
    <source>
        <strain evidence="2 3">078GUE027</strain>
    </source>
</reference>
<dbReference type="Gene3D" id="2.60.60.30">
    <property type="entry name" value="sav2460 like domains"/>
    <property type="match status" value="1"/>
</dbReference>
<name>A0AAX3GWQ7_CLODI</name>
<feature type="domain" description="TerD" evidence="1">
    <location>
        <begin position="1"/>
        <end position="198"/>
    </location>
</feature>
<comment type="caution">
    <text evidence="2">The sequence shown here is derived from an EMBL/GenBank/DDBJ whole genome shotgun (WGS) entry which is preliminary data.</text>
</comment>
<evidence type="ECO:0000313" key="2">
    <source>
        <dbReference type="EMBL" id="VFD53207.1"/>
    </source>
</evidence>
<dbReference type="InterPro" id="IPR051324">
    <property type="entry name" value="Stress/Tellurium_Resist"/>
</dbReference>
<dbReference type="EMBL" id="CAADAT010000003">
    <property type="protein sequence ID" value="VFD53207.1"/>
    <property type="molecule type" value="Genomic_DNA"/>
</dbReference>
<dbReference type="CDD" id="cd06974">
    <property type="entry name" value="TerD_like"/>
    <property type="match status" value="1"/>
</dbReference>
<dbReference type="Pfam" id="PF02342">
    <property type="entry name" value="TerD"/>
    <property type="match status" value="1"/>
</dbReference>
<organism evidence="2 3">
    <name type="scientific">Clostridioides difficile</name>
    <name type="common">Peptoclostridium difficile</name>
    <dbReference type="NCBI Taxonomy" id="1496"/>
    <lineage>
        <taxon>Bacteria</taxon>
        <taxon>Bacillati</taxon>
        <taxon>Bacillota</taxon>
        <taxon>Clostridia</taxon>
        <taxon>Peptostreptococcales</taxon>
        <taxon>Peptostreptococcaceae</taxon>
        <taxon>Clostridioides</taxon>
    </lineage>
</organism>
<dbReference type="PANTHER" id="PTHR32097:SF15">
    <property type="entry name" value="STRESS RESPONSE PROTEIN SCP2"/>
    <property type="match status" value="1"/>
</dbReference>
<protein>
    <submittedName>
        <fullName evidence="2">Tellurium resistance protein</fullName>
    </submittedName>
</protein>
<dbReference type="RefSeq" id="WP_003420274.1">
    <property type="nucleotide sequence ID" value="NZ_BEHB01000002.1"/>
</dbReference>
<evidence type="ECO:0000259" key="1">
    <source>
        <dbReference type="Pfam" id="PF02342"/>
    </source>
</evidence>
<proteinExistence type="predicted"/>
<gene>
    <name evidence="2" type="primary">terD_5</name>
    <name evidence="2" type="ORF">SAMEA1710456_00662</name>
</gene>
<accession>A0AAX3GWQ7</accession>
<dbReference type="InterPro" id="IPR003325">
    <property type="entry name" value="TerD"/>
</dbReference>